<evidence type="ECO:0000313" key="3">
    <source>
        <dbReference type="Proteomes" id="UP000242180"/>
    </source>
</evidence>
<name>A0A1X2HAT5_SYNRA</name>
<feature type="transmembrane region" description="Helical" evidence="1">
    <location>
        <begin position="137"/>
        <end position="158"/>
    </location>
</feature>
<evidence type="ECO:0000313" key="2">
    <source>
        <dbReference type="EMBL" id="ORY95314.1"/>
    </source>
</evidence>
<reference evidence="2 3" key="1">
    <citation type="submission" date="2016-07" db="EMBL/GenBank/DDBJ databases">
        <title>Pervasive Adenine N6-methylation of Active Genes in Fungi.</title>
        <authorList>
            <consortium name="DOE Joint Genome Institute"/>
            <person name="Mondo S.J."/>
            <person name="Dannebaum R.O."/>
            <person name="Kuo R.C."/>
            <person name="Labutti K."/>
            <person name="Haridas S."/>
            <person name="Kuo A."/>
            <person name="Salamov A."/>
            <person name="Ahrendt S.R."/>
            <person name="Lipzen A."/>
            <person name="Sullivan W."/>
            <person name="Andreopoulos W.B."/>
            <person name="Clum A."/>
            <person name="Lindquist E."/>
            <person name="Daum C."/>
            <person name="Ramamoorthy G.K."/>
            <person name="Gryganskyi A."/>
            <person name="Culley D."/>
            <person name="Magnuson J.K."/>
            <person name="James T.Y."/>
            <person name="O'Malley M.A."/>
            <person name="Stajich J.E."/>
            <person name="Spatafora J.W."/>
            <person name="Visel A."/>
            <person name="Grigoriev I.V."/>
        </authorList>
    </citation>
    <scope>NUCLEOTIDE SEQUENCE [LARGE SCALE GENOMIC DNA]</scope>
    <source>
        <strain evidence="2 3">NRRL 2496</strain>
    </source>
</reference>
<proteinExistence type="predicted"/>
<gene>
    <name evidence="2" type="ORF">BCR43DRAFT_492787</name>
</gene>
<dbReference type="AlphaFoldDB" id="A0A1X2HAT5"/>
<organism evidence="2 3">
    <name type="scientific">Syncephalastrum racemosum</name>
    <name type="common">Filamentous fungus</name>
    <dbReference type="NCBI Taxonomy" id="13706"/>
    <lineage>
        <taxon>Eukaryota</taxon>
        <taxon>Fungi</taxon>
        <taxon>Fungi incertae sedis</taxon>
        <taxon>Mucoromycota</taxon>
        <taxon>Mucoromycotina</taxon>
        <taxon>Mucoromycetes</taxon>
        <taxon>Mucorales</taxon>
        <taxon>Syncephalastraceae</taxon>
        <taxon>Syncephalastrum</taxon>
    </lineage>
</organism>
<comment type="caution">
    <text evidence="2">The sequence shown here is derived from an EMBL/GenBank/DDBJ whole genome shotgun (WGS) entry which is preliminary data.</text>
</comment>
<dbReference type="OrthoDB" id="2140426at2759"/>
<dbReference type="Proteomes" id="UP000242180">
    <property type="component" value="Unassembled WGS sequence"/>
</dbReference>
<keyword evidence="1" id="KW-0472">Membrane</keyword>
<accession>A0A1X2HAT5</accession>
<feature type="transmembrane region" description="Helical" evidence="1">
    <location>
        <begin position="92"/>
        <end position="116"/>
    </location>
</feature>
<sequence length="159" mass="17827">MSATSSTEPFPPKRLTPLVSTLPPGAIIFRPPSQEEADRSFHTFLQRQQSPPAPLASPREKIHAVITIDAPGSDCEEDEYKPWWIFDSEDGLYSMGAVLFLFGFVFPPLWWIGAVWPRRPGERGGKMAERWQSLCRVMSIGFSILLIAAVIVTAVLWAR</sequence>
<keyword evidence="1" id="KW-0812">Transmembrane</keyword>
<keyword evidence="3" id="KW-1185">Reference proteome</keyword>
<dbReference type="InParanoid" id="A0A1X2HAT5"/>
<protein>
    <submittedName>
        <fullName evidence="2">Uncharacterized protein</fullName>
    </submittedName>
</protein>
<keyword evidence="1" id="KW-1133">Transmembrane helix</keyword>
<evidence type="ECO:0000256" key="1">
    <source>
        <dbReference type="SAM" id="Phobius"/>
    </source>
</evidence>
<dbReference type="EMBL" id="MCGN01000006">
    <property type="protein sequence ID" value="ORY95314.1"/>
    <property type="molecule type" value="Genomic_DNA"/>
</dbReference>